<evidence type="ECO:0000313" key="1">
    <source>
        <dbReference type="EMBL" id="OHA58943.1"/>
    </source>
</evidence>
<evidence type="ECO:0000313" key="2">
    <source>
        <dbReference type="Proteomes" id="UP000177043"/>
    </source>
</evidence>
<dbReference type="Proteomes" id="UP000177043">
    <property type="component" value="Unassembled WGS sequence"/>
</dbReference>
<dbReference type="EMBL" id="MHTJ01000002">
    <property type="protein sequence ID" value="OHA58943.1"/>
    <property type="molecule type" value="Genomic_DNA"/>
</dbReference>
<comment type="caution">
    <text evidence="1">The sequence shown here is derived from an EMBL/GenBank/DDBJ whole genome shotgun (WGS) entry which is preliminary data.</text>
</comment>
<name>A0A1G2QEU6_9BACT</name>
<accession>A0A1G2QEU6</accession>
<reference evidence="1 2" key="1">
    <citation type="journal article" date="2016" name="Nat. Commun.">
        <title>Thousands of microbial genomes shed light on interconnected biogeochemical processes in an aquifer system.</title>
        <authorList>
            <person name="Anantharaman K."/>
            <person name="Brown C.T."/>
            <person name="Hug L.A."/>
            <person name="Sharon I."/>
            <person name="Castelle C.J."/>
            <person name="Probst A.J."/>
            <person name="Thomas B.C."/>
            <person name="Singh A."/>
            <person name="Wilkins M.J."/>
            <person name="Karaoz U."/>
            <person name="Brodie E.L."/>
            <person name="Williams K.H."/>
            <person name="Hubbard S.S."/>
            <person name="Banfield J.F."/>
        </authorList>
    </citation>
    <scope>NUCLEOTIDE SEQUENCE [LARGE SCALE GENOMIC DNA]</scope>
</reference>
<protein>
    <submittedName>
        <fullName evidence="1">Uncharacterized protein</fullName>
    </submittedName>
</protein>
<gene>
    <name evidence="1" type="ORF">A2571_01035</name>
</gene>
<organism evidence="1 2">
    <name type="scientific">Candidatus Vogelbacteria bacterium RIFOXYD1_FULL_44_32</name>
    <dbReference type="NCBI Taxonomy" id="1802438"/>
    <lineage>
        <taxon>Bacteria</taxon>
        <taxon>Candidatus Vogeliibacteriota</taxon>
    </lineage>
</organism>
<dbReference type="STRING" id="1802438.A2571_01035"/>
<dbReference type="AlphaFoldDB" id="A0A1G2QEU6"/>
<sequence>MEGGDFVSEEQPDNIKKKLEEKVFGYMTAYDVSGRMMGFYLSLAILDHLRTKPGIELRDNLLSPPAADCISAANSFFREQLLPALAFVSSSSQREEEGLADLLSFSIKLFTDSFQR</sequence>
<proteinExistence type="predicted"/>